<dbReference type="EMBL" id="QGKX02000095">
    <property type="protein sequence ID" value="KAF3575391.1"/>
    <property type="molecule type" value="Genomic_DNA"/>
</dbReference>
<organism evidence="2 3">
    <name type="scientific">Brassica cretica</name>
    <name type="common">Mustard</name>
    <dbReference type="NCBI Taxonomy" id="69181"/>
    <lineage>
        <taxon>Eukaryota</taxon>
        <taxon>Viridiplantae</taxon>
        <taxon>Streptophyta</taxon>
        <taxon>Embryophyta</taxon>
        <taxon>Tracheophyta</taxon>
        <taxon>Spermatophyta</taxon>
        <taxon>Magnoliopsida</taxon>
        <taxon>eudicotyledons</taxon>
        <taxon>Gunneridae</taxon>
        <taxon>Pentapetalae</taxon>
        <taxon>rosids</taxon>
        <taxon>malvids</taxon>
        <taxon>Brassicales</taxon>
        <taxon>Brassicaceae</taxon>
        <taxon>Brassiceae</taxon>
        <taxon>Brassica</taxon>
    </lineage>
</organism>
<sequence length="205" mass="22232">MEKSTSAATPPPPSATSSLPLPTAAAADQRSSPAMDLDNPSRPHIGGAQVAPSDPSSRGRKRGLEGNLKVENSNYYKMRLLVKDLRPHVLEVLRAPDFRNCKAAIQIQEKMKLLLQLYQEMIGQTPKLEKSTKTESLSNGKPLSQTPEATSTTDNKHNKVVGGSAFGWNFVTYGGTDAVYCGLSKEEYRASQPIVQAEAHVEAQL</sequence>
<dbReference type="PANTHER" id="PTHR35459">
    <property type="entry name" value="T1N6.14 PROTEIN"/>
    <property type="match status" value="1"/>
</dbReference>
<feature type="region of interest" description="Disordered" evidence="1">
    <location>
        <begin position="1"/>
        <end position="66"/>
    </location>
</feature>
<evidence type="ECO:0000313" key="3">
    <source>
        <dbReference type="Proteomes" id="UP000712600"/>
    </source>
</evidence>
<feature type="compositionally biased region" description="Low complexity" evidence="1">
    <location>
        <begin position="15"/>
        <end position="27"/>
    </location>
</feature>
<name>A0A8S9RRY8_BRACR</name>
<feature type="region of interest" description="Disordered" evidence="1">
    <location>
        <begin position="127"/>
        <end position="157"/>
    </location>
</feature>
<evidence type="ECO:0000313" key="2">
    <source>
        <dbReference type="EMBL" id="KAF3575391.1"/>
    </source>
</evidence>
<gene>
    <name evidence="2" type="ORF">F2Q69_00063930</name>
</gene>
<comment type="caution">
    <text evidence="2">The sequence shown here is derived from an EMBL/GenBank/DDBJ whole genome shotgun (WGS) entry which is preliminary data.</text>
</comment>
<reference evidence="2" key="1">
    <citation type="submission" date="2019-12" db="EMBL/GenBank/DDBJ databases">
        <title>Genome sequencing and annotation of Brassica cretica.</title>
        <authorList>
            <person name="Studholme D.J."/>
            <person name="Sarris P."/>
        </authorList>
    </citation>
    <scope>NUCLEOTIDE SEQUENCE</scope>
    <source>
        <strain evidence="2">PFS-109/04</strain>
        <tissue evidence="2">Leaf</tissue>
    </source>
</reference>
<dbReference type="Proteomes" id="UP000712600">
    <property type="component" value="Unassembled WGS sequence"/>
</dbReference>
<proteinExistence type="predicted"/>
<feature type="compositionally biased region" description="Polar residues" evidence="1">
    <location>
        <begin position="134"/>
        <end position="153"/>
    </location>
</feature>
<evidence type="ECO:0000256" key="1">
    <source>
        <dbReference type="SAM" id="MobiDB-lite"/>
    </source>
</evidence>
<dbReference type="AlphaFoldDB" id="A0A8S9RRY8"/>
<accession>A0A8S9RRY8</accession>
<protein>
    <submittedName>
        <fullName evidence="2">Uncharacterized protein</fullName>
    </submittedName>
</protein>
<dbReference type="PANTHER" id="PTHR35459:SF2">
    <property type="entry name" value="T1N6.14 PROTEIN"/>
    <property type="match status" value="1"/>
</dbReference>